<evidence type="ECO:0000313" key="14">
    <source>
        <dbReference type="EMBL" id="EGQ13781.1"/>
    </source>
</evidence>
<dbReference type="InterPro" id="IPR027417">
    <property type="entry name" value="P-loop_NTPase"/>
</dbReference>
<feature type="binding site" evidence="9">
    <location>
        <position position="165"/>
    </location>
    <ligand>
        <name>Zn(2+)</name>
        <dbReference type="ChEBI" id="CHEBI:29105"/>
    </ligand>
</feature>
<dbReference type="Proteomes" id="UP000007820">
    <property type="component" value="Unassembled WGS sequence"/>
</dbReference>
<proteinExistence type="inferred from homology"/>
<reference evidence="14 15" key="1">
    <citation type="submission" date="2011-04" db="EMBL/GenBank/DDBJ databases">
        <authorList>
            <person name="Muzny D."/>
            <person name="Qin X."/>
            <person name="Deng J."/>
            <person name="Jiang H."/>
            <person name="Liu Y."/>
            <person name="Qu J."/>
            <person name="Song X.-Z."/>
            <person name="Zhang L."/>
            <person name="Thornton R."/>
            <person name="Coyle M."/>
            <person name="Francisco L."/>
            <person name="Jackson L."/>
            <person name="Javaid M."/>
            <person name="Korchina V."/>
            <person name="Kovar C."/>
            <person name="Mata R."/>
            <person name="Mathew T."/>
            <person name="Ngo R."/>
            <person name="Nguyen L."/>
            <person name="Nguyen N."/>
            <person name="Okwuonu G."/>
            <person name="Ongeri F."/>
            <person name="Pham C."/>
            <person name="Simmons D."/>
            <person name="Wilczek-Boney K."/>
            <person name="Hale W."/>
            <person name="Jakkamsetti A."/>
            <person name="Pham P."/>
            <person name="Ruth R."/>
            <person name="San Lucas F."/>
            <person name="Warren J."/>
            <person name="Zhang J."/>
            <person name="Zhao Z."/>
            <person name="Zhou C."/>
            <person name="Zhu D."/>
            <person name="Lee S."/>
            <person name="Bess C."/>
            <person name="Blankenburg K."/>
            <person name="Forbes L."/>
            <person name="Fu Q."/>
            <person name="Gubbala S."/>
            <person name="Hirani K."/>
            <person name="Jayaseelan J.C."/>
            <person name="Lara F."/>
            <person name="Munidasa M."/>
            <person name="Palculict T."/>
            <person name="Patil S."/>
            <person name="Pu L.-L."/>
            <person name="Saada N."/>
            <person name="Tang L."/>
            <person name="Weissenberger G."/>
            <person name="Zhu Y."/>
            <person name="Hemphill L."/>
            <person name="Shang Y."/>
            <person name="Youmans B."/>
            <person name="Ayvaz T."/>
            <person name="Ross M."/>
            <person name="Santibanez J."/>
            <person name="Aqrawi P."/>
            <person name="Gross S."/>
            <person name="Joshi V."/>
            <person name="Fowler G."/>
            <person name="Nazareth L."/>
            <person name="Reid J."/>
            <person name="Worley K."/>
            <person name="Petrosino J."/>
            <person name="Highlander S."/>
            <person name="Gibbs R."/>
        </authorList>
    </citation>
    <scope>NUCLEOTIDE SEQUENCE [LARGE SCALE GENOMIC DNA]</scope>
    <source>
        <strain evidence="14 15">DSM 3688</strain>
    </source>
</reference>
<evidence type="ECO:0000256" key="13">
    <source>
        <dbReference type="RuleBase" id="RU004165"/>
    </source>
</evidence>
<feature type="active site" description="Proton acceptor" evidence="9 10">
    <location>
        <position position="109"/>
    </location>
</feature>
<keyword evidence="7 9" id="KW-0418">Kinase</keyword>
<keyword evidence="5 9" id="KW-0808">Transferase</keyword>
<keyword evidence="4 9" id="KW-0237">DNA synthesis</keyword>
<feature type="binding site" evidence="9">
    <location>
        <position position="168"/>
    </location>
    <ligand>
        <name>Zn(2+)</name>
        <dbReference type="ChEBI" id="CHEBI:29105"/>
    </ligand>
</feature>
<dbReference type="SUPFAM" id="SSF52540">
    <property type="entry name" value="P-loop containing nucleoside triphosphate hydrolases"/>
    <property type="match status" value="1"/>
</dbReference>
<dbReference type="GO" id="GO:0005829">
    <property type="term" value="C:cytosol"/>
    <property type="evidence" value="ECO:0007669"/>
    <property type="project" value="TreeGrafter"/>
</dbReference>
<dbReference type="PANTHER" id="PTHR11441:SF0">
    <property type="entry name" value="THYMIDINE KINASE, CYTOSOLIC"/>
    <property type="match status" value="1"/>
</dbReference>
<evidence type="ECO:0000256" key="12">
    <source>
        <dbReference type="RuleBase" id="RU000544"/>
    </source>
</evidence>
<evidence type="ECO:0000256" key="11">
    <source>
        <dbReference type="PIRSR" id="PIRSR035805-2"/>
    </source>
</evidence>
<dbReference type="eggNOG" id="COG1435">
    <property type="taxonomic scope" value="Bacteria"/>
</dbReference>
<dbReference type="NCBIfam" id="NF003296">
    <property type="entry name" value="PRK04296.1-1"/>
    <property type="match status" value="1"/>
</dbReference>
<dbReference type="PIRSF" id="PIRSF035805">
    <property type="entry name" value="TK_cell"/>
    <property type="match status" value="1"/>
</dbReference>
<evidence type="ECO:0000256" key="7">
    <source>
        <dbReference type="ARBA" id="ARBA00022777"/>
    </source>
</evidence>
<feature type="binding site" evidence="9">
    <location>
        <begin position="36"/>
        <end position="43"/>
    </location>
    <ligand>
        <name>ATP</name>
        <dbReference type="ChEBI" id="CHEBI:30616"/>
    </ligand>
</feature>
<keyword evidence="6 9" id="KW-0547">Nucleotide-binding</keyword>
<feature type="binding site" evidence="9">
    <location>
        <begin position="108"/>
        <end position="111"/>
    </location>
    <ligand>
        <name>ATP</name>
        <dbReference type="ChEBI" id="CHEBI:30616"/>
    </ligand>
</feature>
<evidence type="ECO:0000256" key="10">
    <source>
        <dbReference type="PIRSR" id="PIRSR035805-1"/>
    </source>
</evidence>
<evidence type="ECO:0000256" key="5">
    <source>
        <dbReference type="ARBA" id="ARBA00022679"/>
    </source>
</evidence>
<keyword evidence="3 9" id="KW-0963">Cytoplasm</keyword>
<feature type="binding site" evidence="9">
    <location>
        <position position="197"/>
    </location>
    <ligand>
        <name>Zn(2+)</name>
        <dbReference type="ChEBI" id="CHEBI:29105"/>
    </ligand>
</feature>
<dbReference type="GO" id="GO:0004797">
    <property type="term" value="F:thymidine kinase activity"/>
    <property type="evidence" value="ECO:0007669"/>
    <property type="project" value="UniProtKB-UniRule"/>
</dbReference>
<keyword evidence="9" id="KW-0479">Metal-binding</keyword>
<dbReference type="GO" id="GO:0008270">
    <property type="term" value="F:zinc ion binding"/>
    <property type="evidence" value="ECO:0007669"/>
    <property type="project" value="UniProtKB-UniRule"/>
</dbReference>
<dbReference type="EC" id="2.7.1.21" evidence="2 9"/>
<gene>
    <name evidence="9 14" type="primary">tdk</name>
    <name evidence="14" type="ORF">HMPREF9136_1807</name>
</gene>
<evidence type="ECO:0000313" key="15">
    <source>
        <dbReference type="Proteomes" id="UP000007820"/>
    </source>
</evidence>
<dbReference type="SUPFAM" id="SSF57716">
    <property type="entry name" value="Glucocorticoid receptor-like (DNA-binding domain)"/>
    <property type="match status" value="1"/>
</dbReference>
<accession>F9D4M9</accession>
<comment type="catalytic activity">
    <reaction evidence="9 12">
        <text>thymidine + ATP = dTMP + ADP + H(+)</text>
        <dbReference type="Rhea" id="RHEA:19129"/>
        <dbReference type="ChEBI" id="CHEBI:15378"/>
        <dbReference type="ChEBI" id="CHEBI:17748"/>
        <dbReference type="ChEBI" id="CHEBI:30616"/>
        <dbReference type="ChEBI" id="CHEBI:63528"/>
        <dbReference type="ChEBI" id="CHEBI:456216"/>
        <dbReference type="EC" id="2.7.1.21"/>
    </reaction>
</comment>
<evidence type="ECO:0000256" key="9">
    <source>
        <dbReference type="HAMAP-Rule" id="MF_00124"/>
    </source>
</evidence>
<keyword evidence="9" id="KW-0862">Zinc</keyword>
<dbReference type="PANTHER" id="PTHR11441">
    <property type="entry name" value="THYMIDINE KINASE"/>
    <property type="match status" value="1"/>
</dbReference>
<dbReference type="GO" id="GO:0046104">
    <property type="term" value="P:thymidine metabolic process"/>
    <property type="evidence" value="ECO:0007669"/>
    <property type="project" value="TreeGrafter"/>
</dbReference>
<dbReference type="STRING" id="908937.Prede_1623"/>
<evidence type="ECO:0000256" key="6">
    <source>
        <dbReference type="ARBA" id="ARBA00022741"/>
    </source>
</evidence>
<feature type="binding site" evidence="11">
    <location>
        <begin position="185"/>
        <end position="188"/>
    </location>
    <ligand>
        <name>substrate</name>
    </ligand>
</feature>
<organism evidence="14 15">
    <name type="scientific">Prevotella dentalis (strain ATCC 49559 / DSM 3688 / JCM 13448 / NCTC 12043 / ES 2772)</name>
    <name type="common">Mitsuokella dentalis</name>
    <dbReference type="NCBI Taxonomy" id="908937"/>
    <lineage>
        <taxon>Bacteria</taxon>
        <taxon>Pseudomonadati</taxon>
        <taxon>Bacteroidota</taxon>
        <taxon>Bacteroidia</taxon>
        <taxon>Bacteroidales</taxon>
        <taxon>Prevotellaceae</taxon>
        <taxon>Prevotella</taxon>
    </lineage>
</organism>
<evidence type="ECO:0000256" key="3">
    <source>
        <dbReference type="ARBA" id="ARBA00022490"/>
    </source>
</evidence>
<comment type="similarity">
    <text evidence="1 9 13">Belongs to the thymidine kinase family.</text>
</comment>
<feature type="binding site" evidence="9">
    <location>
        <position position="200"/>
    </location>
    <ligand>
        <name>Zn(2+)</name>
        <dbReference type="ChEBI" id="CHEBI:29105"/>
    </ligand>
</feature>
<name>F9D4M9_PREDD</name>
<dbReference type="EMBL" id="AFPW01000026">
    <property type="protein sequence ID" value="EGQ13781.1"/>
    <property type="molecule type" value="Genomic_DNA"/>
</dbReference>
<evidence type="ECO:0000256" key="8">
    <source>
        <dbReference type="ARBA" id="ARBA00022840"/>
    </source>
</evidence>
<dbReference type="HAMAP" id="MF_00124">
    <property type="entry name" value="Thymidine_kinase"/>
    <property type="match status" value="1"/>
</dbReference>
<evidence type="ECO:0000256" key="1">
    <source>
        <dbReference type="ARBA" id="ARBA00007587"/>
    </source>
</evidence>
<dbReference type="Gene3D" id="3.40.50.300">
    <property type="entry name" value="P-loop containing nucleotide triphosphate hydrolases"/>
    <property type="match status" value="1"/>
</dbReference>
<dbReference type="GO" id="GO:0071897">
    <property type="term" value="P:DNA biosynthetic process"/>
    <property type="evidence" value="ECO:0007669"/>
    <property type="project" value="UniProtKB-KW"/>
</dbReference>
<dbReference type="GO" id="GO:0005524">
    <property type="term" value="F:ATP binding"/>
    <property type="evidence" value="ECO:0007669"/>
    <property type="project" value="UniProtKB-UniRule"/>
</dbReference>
<dbReference type="Pfam" id="PF00265">
    <property type="entry name" value="TK"/>
    <property type="match status" value="1"/>
</dbReference>
<evidence type="ECO:0000256" key="2">
    <source>
        <dbReference type="ARBA" id="ARBA00012118"/>
    </source>
</evidence>
<comment type="subcellular location">
    <subcellularLocation>
        <location evidence="9">Cytoplasm</location>
    </subcellularLocation>
</comment>
<sequence>MSRSINQQSFAIFAHDMMENLTGEAHRPGRIEVVCGSMFSGKTEELIRRLKRAQFARQNVEIFKPALDTRYSEINVVSHDNNAIHSTPVDNAETILRLSAGHEVVGIDEAQFLDDKLVEVCNAMANKGIRVIVAGLDMDYLGVPFGPIPALCAVADEVTKVHAICVKCGALAYASHRLVHNDAQVMLGEKMEYEPLCRSCFQKALEEDRRNAQSRSLFEHVAP</sequence>
<comment type="subunit">
    <text evidence="9">Homotetramer.</text>
</comment>
<dbReference type="AlphaFoldDB" id="F9D4M9"/>
<protein>
    <recommendedName>
        <fullName evidence="2 9">Thymidine kinase</fullName>
        <ecNumber evidence="2 9">2.7.1.21</ecNumber>
    </recommendedName>
</protein>
<dbReference type="FunFam" id="3.40.50.300:FF:000384">
    <property type="entry name" value="Thymidine kinase"/>
    <property type="match status" value="1"/>
</dbReference>
<comment type="caution">
    <text evidence="14">The sequence shown here is derived from an EMBL/GenBank/DDBJ whole genome shotgun (WGS) entry which is preliminary data.</text>
</comment>
<dbReference type="InterPro" id="IPR001267">
    <property type="entry name" value="Thymidine_kinase"/>
</dbReference>
<dbReference type="Gene3D" id="3.30.60.20">
    <property type="match status" value="1"/>
</dbReference>
<evidence type="ECO:0000256" key="4">
    <source>
        <dbReference type="ARBA" id="ARBA00022634"/>
    </source>
</evidence>
<keyword evidence="8 9" id="KW-0067">ATP-binding</keyword>
<feature type="binding site" evidence="11">
    <location>
        <position position="193"/>
    </location>
    <ligand>
        <name>substrate</name>
    </ligand>
</feature>